<dbReference type="SMART" id="SM00267">
    <property type="entry name" value="GGDEF"/>
    <property type="match status" value="1"/>
</dbReference>
<dbReference type="CDD" id="cd01949">
    <property type="entry name" value="GGDEF"/>
    <property type="match status" value="1"/>
</dbReference>
<dbReference type="PROSITE" id="PS50887">
    <property type="entry name" value="GGDEF"/>
    <property type="match status" value="1"/>
</dbReference>
<dbReference type="InterPro" id="IPR000014">
    <property type="entry name" value="PAS"/>
</dbReference>
<dbReference type="InterPro" id="IPR050469">
    <property type="entry name" value="Diguanylate_Cyclase"/>
</dbReference>
<dbReference type="InterPro" id="IPR000160">
    <property type="entry name" value="GGDEF_dom"/>
</dbReference>
<proteinExistence type="predicted"/>
<feature type="transmembrane region" description="Helical" evidence="1">
    <location>
        <begin position="28"/>
        <end position="49"/>
    </location>
</feature>
<evidence type="ECO:0000259" key="2">
    <source>
        <dbReference type="PROSITE" id="PS50887"/>
    </source>
</evidence>
<dbReference type="Gene3D" id="3.30.450.20">
    <property type="entry name" value="PAS domain"/>
    <property type="match status" value="1"/>
</dbReference>
<dbReference type="Gene3D" id="3.30.70.270">
    <property type="match status" value="1"/>
</dbReference>
<dbReference type="EMBL" id="WHNY01000075">
    <property type="protein sequence ID" value="NOU67863.1"/>
    <property type="molecule type" value="Genomic_DNA"/>
</dbReference>
<accession>A0ABX1XHB1</accession>
<feature type="transmembrane region" description="Helical" evidence="1">
    <location>
        <begin position="61"/>
        <end position="80"/>
    </location>
</feature>
<sequence length="360" mass="40280">EKVMGLWGLALLLINSRKIVGTQRTQHNLLMVAILSPFFVPELAGLMGIKVTVAVSMLPSGLLLFYALYMYNFLVVPPMAKEKVLEHMTEGILIVDEQGMIIDANPAALPIMARLVGDNKLRGTQLIPLLKNHPTLQDFYNNGNQDEIEVESSGSHWAVRLIPIQIRFKRTGSLLILTDITERKVYENELIKRSTLDGLTNIYNRRTFLEILDIRMQASRISGESVSLLLIDLDNFKKINDKHGHLVGDRVLEHFAGLMRDAVRSGGDVGRIGGEEFAMVLPGVNGTQAYHAAEQLRLRLKQEPLRWVSTGIESEIAYSISIGVSELIDPHMTLEVWYHQADTSLYASKNNGRNRTTVAV</sequence>
<comment type="caution">
    <text evidence="3">The sequence shown here is derived from an EMBL/GenBank/DDBJ whole genome shotgun (WGS) entry which is preliminary data.</text>
</comment>
<dbReference type="PANTHER" id="PTHR45138">
    <property type="entry name" value="REGULATORY COMPONENTS OF SENSORY TRANSDUCTION SYSTEM"/>
    <property type="match status" value="1"/>
</dbReference>
<dbReference type="Pfam" id="PF13188">
    <property type="entry name" value="PAS_8"/>
    <property type="match status" value="1"/>
</dbReference>
<evidence type="ECO:0000313" key="4">
    <source>
        <dbReference type="Proteomes" id="UP000653578"/>
    </source>
</evidence>
<organism evidence="3 4">
    <name type="scientific">Paenibacillus plantarum</name>
    <dbReference type="NCBI Taxonomy" id="2654975"/>
    <lineage>
        <taxon>Bacteria</taxon>
        <taxon>Bacillati</taxon>
        <taxon>Bacillota</taxon>
        <taxon>Bacilli</taxon>
        <taxon>Bacillales</taxon>
        <taxon>Paenibacillaceae</taxon>
        <taxon>Paenibacillus</taxon>
    </lineage>
</organism>
<feature type="domain" description="GGDEF" evidence="2">
    <location>
        <begin position="224"/>
        <end position="360"/>
    </location>
</feature>
<gene>
    <name evidence="3" type="ORF">GC096_27945</name>
</gene>
<dbReference type="InterPro" id="IPR043128">
    <property type="entry name" value="Rev_trsase/Diguanyl_cyclase"/>
</dbReference>
<evidence type="ECO:0000256" key="1">
    <source>
        <dbReference type="SAM" id="Phobius"/>
    </source>
</evidence>
<keyword evidence="1" id="KW-0812">Transmembrane</keyword>
<dbReference type="InterPro" id="IPR029787">
    <property type="entry name" value="Nucleotide_cyclase"/>
</dbReference>
<dbReference type="SUPFAM" id="SSF55785">
    <property type="entry name" value="PYP-like sensor domain (PAS domain)"/>
    <property type="match status" value="1"/>
</dbReference>
<dbReference type="PANTHER" id="PTHR45138:SF9">
    <property type="entry name" value="DIGUANYLATE CYCLASE DGCM-RELATED"/>
    <property type="match status" value="1"/>
</dbReference>
<keyword evidence="4" id="KW-1185">Reference proteome</keyword>
<dbReference type="RefSeq" id="WP_171634884.1">
    <property type="nucleotide sequence ID" value="NZ_WHNY01000075.1"/>
</dbReference>
<dbReference type="Pfam" id="PF00990">
    <property type="entry name" value="GGDEF"/>
    <property type="match status" value="1"/>
</dbReference>
<dbReference type="SUPFAM" id="SSF55073">
    <property type="entry name" value="Nucleotide cyclase"/>
    <property type="match status" value="1"/>
</dbReference>
<reference evidence="3 4" key="1">
    <citation type="submission" date="2019-10" db="EMBL/GenBank/DDBJ databases">
        <title>Description of Paenibacillus humi sp. nov.</title>
        <authorList>
            <person name="Carlier A."/>
            <person name="Qi S."/>
        </authorList>
    </citation>
    <scope>NUCLEOTIDE SEQUENCE [LARGE SCALE GENOMIC DNA]</scope>
    <source>
        <strain evidence="3 4">LMG 31461</strain>
    </source>
</reference>
<dbReference type="InterPro" id="IPR035965">
    <property type="entry name" value="PAS-like_dom_sf"/>
</dbReference>
<feature type="non-terminal residue" evidence="3">
    <location>
        <position position="1"/>
    </location>
</feature>
<evidence type="ECO:0000313" key="3">
    <source>
        <dbReference type="EMBL" id="NOU67863.1"/>
    </source>
</evidence>
<protein>
    <submittedName>
        <fullName evidence="3">Diguanylate cyclase</fullName>
    </submittedName>
</protein>
<dbReference type="Proteomes" id="UP000653578">
    <property type="component" value="Unassembled WGS sequence"/>
</dbReference>
<keyword evidence="1" id="KW-0472">Membrane</keyword>
<keyword evidence="1" id="KW-1133">Transmembrane helix</keyword>
<name>A0ABX1XHB1_9BACL</name>
<dbReference type="NCBIfam" id="TIGR00254">
    <property type="entry name" value="GGDEF"/>
    <property type="match status" value="1"/>
</dbReference>